<dbReference type="KEGG" id="pte:PTT_08872"/>
<gene>
    <name evidence="3" type="ORF">PTT_08872</name>
</gene>
<keyword evidence="2" id="KW-0732">Signal</keyword>
<dbReference type="Proteomes" id="UP000001067">
    <property type="component" value="Unassembled WGS sequence"/>
</dbReference>
<dbReference type="EMBL" id="GL533699">
    <property type="protein sequence ID" value="EFQ93668.1"/>
    <property type="molecule type" value="Genomic_DNA"/>
</dbReference>
<dbReference type="AlphaFoldDB" id="E3RKT1"/>
<feature type="signal peptide" evidence="2">
    <location>
        <begin position="1"/>
        <end position="20"/>
    </location>
</feature>
<reference evidence="3 4" key="1">
    <citation type="journal article" date="2010" name="Genome Biol.">
        <title>A first genome assembly of the barley fungal pathogen Pyrenophora teres f. teres.</title>
        <authorList>
            <person name="Ellwood S.R."/>
            <person name="Liu Z."/>
            <person name="Syme R.A."/>
            <person name="Lai Z."/>
            <person name="Hane J.K."/>
            <person name="Keiper F."/>
            <person name="Moffat C.S."/>
            <person name="Oliver R.P."/>
            <person name="Friesen T.L."/>
        </authorList>
    </citation>
    <scope>NUCLEOTIDE SEQUENCE [LARGE SCALE GENOMIC DNA]</scope>
    <source>
        <strain evidence="3 4">0-1</strain>
    </source>
</reference>
<accession>E3RKT1</accession>
<evidence type="ECO:0000313" key="3">
    <source>
        <dbReference type="EMBL" id="EFQ93668.1"/>
    </source>
</evidence>
<sequence>MRYTTATAFAAMMGMSAIYAAPVGPNNTPGRDDLGMPLVYDDNSFQENIASQLHQRTTTIPSYQKRENLQNLAAIDPNPIFQNPNGLSRKQKRKNLQNLAAIDPNPIFQNHNGVSQKREANPQGYAESADDQALRLEKAHSKSLHQTREANPQGYAE</sequence>
<evidence type="ECO:0000256" key="1">
    <source>
        <dbReference type="SAM" id="MobiDB-lite"/>
    </source>
</evidence>
<feature type="non-terminal residue" evidence="3">
    <location>
        <position position="157"/>
    </location>
</feature>
<dbReference type="HOGENOM" id="CLU_1682157_0_0_1"/>
<organism evidence="4">
    <name type="scientific">Pyrenophora teres f. teres (strain 0-1)</name>
    <name type="common">Barley net blotch fungus</name>
    <name type="synonym">Drechslera teres f. teres</name>
    <dbReference type="NCBI Taxonomy" id="861557"/>
    <lineage>
        <taxon>Eukaryota</taxon>
        <taxon>Fungi</taxon>
        <taxon>Dikarya</taxon>
        <taxon>Ascomycota</taxon>
        <taxon>Pezizomycotina</taxon>
        <taxon>Dothideomycetes</taxon>
        <taxon>Pleosporomycetidae</taxon>
        <taxon>Pleosporales</taxon>
        <taxon>Pleosporineae</taxon>
        <taxon>Pleosporaceae</taxon>
        <taxon>Pyrenophora</taxon>
    </lineage>
</organism>
<feature type="region of interest" description="Disordered" evidence="1">
    <location>
        <begin position="100"/>
        <end position="157"/>
    </location>
</feature>
<proteinExistence type="predicted"/>
<name>E3RKT1_PYRTT</name>
<evidence type="ECO:0000313" key="4">
    <source>
        <dbReference type="Proteomes" id="UP000001067"/>
    </source>
</evidence>
<feature type="chain" id="PRO_5003180566" evidence="2">
    <location>
        <begin position="21"/>
        <end position="157"/>
    </location>
</feature>
<keyword evidence="4" id="KW-1185">Reference proteome</keyword>
<evidence type="ECO:0000256" key="2">
    <source>
        <dbReference type="SAM" id="SignalP"/>
    </source>
</evidence>
<protein>
    <submittedName>
        <fullName evidence="3">Uncharacterized protein</fullName>
    </submittedName>
</protein>